<gene>
    <name evidence="1" type="ORF">CGC43_08770</name>
</gene>
<accession>A0A345JTL0</accession>
<evidence type="ECO:0000313" key="2">
    <source>
        <dbReference type="Proteomes" id="UP000253862"/>
    </source>
</evidence>
<dbReference type="EMBL" id="CP022375">
    <property type="protein sequence ID" value="AXH30656.1"/>
    <property type="molecule type" value="Genomic_DNA"/>
</dbReference>
<name>A0A345JTL0_9GAMM</name>
<evidence type="ECO:0000313" key="1">
    <source>
        <dbReference type="EMBL" id="AXH30656.1"/>
    </source>
</evidence>
<organism evidence="1 2">
    <name type="scientific">Francisella opportunistica</name>
    <dbReference type="NCBI Taxonomy" id="2016517"/>
    <lineage>
        <taxon>Bacteria</taxon>
        <taxon>Pseudomonadati</taxon>
        <taxon>Pseudomonadota</taxon>
        <taxon>Gammaproteobacteria</taxon>
        <taxon>Thiotrichales</taxon>
        <taxon>Francisellaceae</taxon>
        <taxon>Francisella</taxon>
    </lineage>
</organism>
<dbReference type="OrthoDB" id="5604324at2"/>
<dbReference type="RefSeq" id="WP_071629919.1">
    <property type="nucleotide sequence ID" value="NZ_CP022375.1"/>
</dbReference>
<proteinExistence type="predicted"/>
<keyword evidence="2" id="KW-1185">Reference proteome</keyword>
<protein>
    <submittedName>
        <fullName evidence="1">Uncharacterized protein</fullName>
    </submittedName>
</protein>
<dbReference type="AlphaFoldDB" id="A0A345JTL0"/>
<sequence>MIKFISKEVLKLAFSRGIDNFMEIYKLQSNKNYVSETLGNLAINFKSKEAVHTNHIFSSEVEQANRIKAILNRDGELQDFFSRFGKKLKQIAQEKSNQCFITSHYSFITLAIFHYASVIDVLNSNEGYNYYLNMNELTSYYLTPNTRKKEVILNLYNIVGDALSKIDTSVLSDSDKLNQLNIHVSDTEKLWAFLCSDNSPTRVQVESFLDVDTFKKYSNLSKSLLNTKKNNNYEHDLPLGETAKVKIKNAFDNSEILLKKFNKIGNAIAAYNLKFEQNTSSPIAGNNTASQLSAKYSETIMEAPVTQLMTGIGRGSLSCLKTMFPPAFITSLVTELGFKLIEISTESKGYGVINRHGITGQLRSHLLKVYIDMISVFIKNNYYYIFSQGNEADVVKVCKIVIDTVASFFDSYKKAIELLPNKNQNGSLYYYLGMYVESEKTKIDQWNKSKLGSIYK</sequence>
<reference evidence="1 2" key="1">
    <citation type="submission" date="2017-07" db="EMBL/GenBank/DDBJ databases">
        <title>Complete genome sequences and comparative analysis of the novel pathogen Francisella opportunistica.</title>
        <authorList>
            <person name="Dietrich E.A."/>
            <person name="Kingry L.C."/>
            <person name="Petersen J.M."/>
        </authorList>
    </citation>
    <scope>NUCLEOTIDE SEQUENCE [LARGE SCALE GENOMIC DNA]</scope>
    <source>
        <strain evidence="1 2">14-2155</strain>
    </source>
</reference>
<dbReference type="Proteomes" id="UP000253862">
    <property type="component" value="Chromosome"/>
</dbReference>
<dbReference type="KEGG" id="foo:CGC45_08810"/>